<name>A0A921EM38_9ACTN</name>
<protein>
    <recommendedName>
        <fullName evidence="5">PknH-like extracellular domain-containing protein</fullName>
    </recommendedName>
</protein>
<feature type="compositionally biased region" description="Low complexity" evidence="1">
    <location>
        <begin position="71"/>
        <end position="112"/>
    </location>
</feature>
<dbReference type="EMBL" id="DYZF01000063">
    <property type="protein sequence ID" value="HJE50868.1"/>
    <property type="molecule type" value="Genomic_DNA"/>
</dbReference>
<evidence type="ECO:0000313" key="3">
    <source>
        <dbReference type="EMBL" id="HJE50868.1"/>
    </source>
</evidence>
<keyword evidence="2" id="KW-1133">Transmembrane helix</keyword>
<comment type="caution">
    <text evidence="3">The sequence shown here is derived from an EMBL/GenBank/DDBJ whole genome shotgun (WGS) entry which is preliminary data.</text>
</comment>
<feature type="transmembrane region" description="Helical" evidence="2">
    <location>
        <begin position="39"/>
        <end position="57"/>
    </location>
</feature>
<feature type="region of interest" description="Disordered" evidence="1">
    <location>
        <begin position="67"/>
        <end position="113"/>
    </location>
</feature>
<proteinExistence type="predicted"/>
<dbReference type="AlphaFoldDB" id="A0A921EM38"/>
<keyword evidence="2" id="KW-0472">Membrane</keyword>
<gene>
    <name evidence="3" type="ORF">K8V15_02635</name>
</gene>
<keyword evidence="2" id="KW-0812">Transmembrane</keyword>
<organism evidence="3 4">
    <name type="scientific">Tessaracoccus flavescens</name>
    <dbReference type="NCBI Taxonomy" id="399497"/>
    <lineage>
        <taxon>Bacteria</taxon>
        <taxon>Bacillati</taxon>
        <taxon>Actinomycetota</taxon>
        <taxon>Actinomycetes</taxon>
        <taxon>Propionibacteriales</taxon>
        <taxon>Propionibacteriaceae</taxon>
        <taxon>Tessaracoccus</taxon>
    </lineage>
</organism>
<reference evidence="3" key="1">
    <citation type="journal article" date="2021" name="PeerJ">
        <title>Extensive microbial diversity within the chicken gut microbiome revealed by metagenomics and culture.</title>
        <authorList>
            <person name="Gilroy R."/>
            <person name="Ravi A."/>
            <person name="Getino M."/>
            <person name="Pursley I."/>
            <person name="Horton D.L."/>
            <person name="Alikhan N.F."/>
            <person name="Baker D."/>
            <person name="Gharbi K."/>
            <person name="Hall N."/>
            <person name="Watson M."/>
            <person name="Adriaenssens E.M."/>
            <person name="Foster-Nyarko E."/>
            <person name="Jarju S."/>
            <person name="Secka A."/>
            <person name="Antonio M."/>
            <person name="Oren A."/>
            <person name="Chaudhuri R.R."/>
            <person name="La Ragione R."/>
            <person name="Hildebrand F."/>
            <person name="Pallen M.J."/>
        </authorList>
    </citation>
    <scope>NUCLEOTIDE SEQUENCE</scope>
    <source>
        <strain evidence="3">ChiGjej3B3-7470</strain>
    </source>
</reference>
<dbReference type="Proteomes" id="UP000712713">
    <property type="component" value="Unassembled WGS sequence"/>
</dbReference>
<evidence type="ECO:0000256" key="1">
    <source>
        <dbReference type="SAM" id="MobiDB-lite"/>
    </source>
</evidence>
<reference evidence="3" key="2">
    <citation type="submission" date="2021-09" db="EMBL/GenBank/DDBJ databases">
        <authorList>
            <person name="Gilroy R."/>
        </authorList>
    </citation>
    <scope>NUCLEOTIDE SEQUENCE</scope>
    <source>
        <strain evidence="3">ChiGjej3B3-7470</strain>
    </source>
</reference>
<sequence length="287" mass="30662">MPEHIPPLDRLAGEAQSARGLSAAEVRRRGDRRRTTRRVTAGLATAAVVAAAGFGIWQSPLLDNAREPQWATTVSPTPTTSATEKPTTTPSQTPTHTPSPSPTSEAAADAPTWDNVPGLDIMYPYDTSLATVSGEWEGMGQAAKGLCDPGEWGNPTTTLVREFEAIDGPVSYAIVLGYADEQAAADGYQLIEDAARTCPTAQDPPHYVPADATTDWSAYISSVHPAENPDERMFNDTHLIKAGNRVLWRVNTYLGQDQNCSVIPDDVAGLCSYLLSANAATDKLIGR</sequence>
<feature type="region of interest" description="Disordered" evidence="1">
    <location>
        <begin position="1"/>
        <end position="38"/>
    </location>
</feature>
<evidence type="ECO:0000313" key="4">
    <source>
        <dbReference type="Proteomes" id="UP000712713"/>
    </source>
</evidence>
<evidence type="ECO:0008006" key="5">
    <source>
        <dbReference type="Google" id="ProtNLM"/>
    </source>
</evidence>
<accession>A0A921EM38</accession>
<evidence type="ECO:0000256" key="2">
    <source>
        <dbReference type="SAM" id="Phobius"/>
    </source>
</evidence>